<name>A0A7Z0B641_9BURK</name>
<proteinExistence type="predicted"/>
<reference evidence="2 3" key="1">
    <citation type="submission" date="2020-07" db="EMBL/GenBank/DDBJ databases">
        <title>Exploring microbial biodiversity for novel pathways involved in the catabolism of aromatic compounds derived from lignin.</title>
        <authorList>
            <person name="Elkins J."/>
        </authorList>
    </citation>
    <scope>NUCLEOTIDE SEQUENCE [LARGE SCALE GENOMIC DNA]</scope>
    <source>
        <strain evidence="2 3">H2C3C</strain>
    </source>
</reference>
<dbReference type="InterPro" id="IPR052155">
    <property type="entry name" value="Biofilm_reg_signaling"/>
</dbReference>
<organism evidence="2 3">
    <name type="scientific">Paraburkholderia bryophila</name>
    <dbReference type="NCBI Taxonomy" id="420952"/>
    <lineage>
        <taxon>Bacteria</taxon>
        <taxon>Pseudomonadati</taxon>
        <taxon>Pseudomonadota</taxon>
        <taxon>Betaproteobacteria</taxon>
        <taxon>Burkholderiales</taxon>
        <taxon>Burkholderiaceae</taxon>
        <taxon>Paraburkholderia</taxon>
    </lineage>
</organism>
<evidence type="ECO:0000313" key="3">
    <source>
        <dbReference type="Proteomes" id="UP000540929"/>
    </source>
</evidence>
<dbReference type="InterPro" id="IPR035965">
    <property type="entry name" value="PAS-like_dom_sf"/>
</dbReference>
<dbReference type="EMBL" id="JACCAS010000001">
    <property type="protein sequence ID" value="NYH20962.1"/>
    <property type="molecule type" value="Genomic_DNA"/>
</dbReference>
<accession>A0A7Z0B641</accession>
<comment type="caution">
    <text evidence="2">The sequence shown here is derived from an EMBL/GenBank/DDBJ whole genome shotgun (WGS) entry which is preliminary data.</text>
</comment>
<dbReference type="Gene3D" id="3.30.450.20">
    <property type="entry name" value="PAS domain"/>
    <property type="match status" value="1"/>
</dbReference>
<dbReference type="CDD" id="cd00130">
    <property type="entry name" value="PAS"/>
    <property type="match status" value="1"/>
</dbReference>
<feature type="domain" description="PAS" evidence="1">
    <location>
        <begin position="3"/>
        <end position="56"/>
    </location>
</feature>
<keyword evidence="3" id="KW-1185">Reference proteome</keyword>
<dbReference type="PANTHER" id="PTHR44757:SF2">
    <property type="entry name" value="BIOFILM ARCHITECTURE MAINTENANCE PROTEIN MBAA"/>
    <property type="match status" value="1"/>
</dbReference>
<dbReference type="InterPro" id="IPR000014">
    <property type="entry name" value="PAS"/>
</dbReference>
<dbReference type="InterPro" id="IPR013767">
    <property type="entry name" value="PAS_fold"/>
</dbReference>
<dbReference type="RefSeq" id="WP_179742671.1">
    <property type="nucleotide sequence ID" value="NZ_JACCAS010000001.1"/>
</dbReference>
<dbReference type="SUPFAM" id="SSF55785">
    <property type="entry name" value="PYP-like sensor domain (PAS domain)"/>
    <property type="match status" value="1"/>
</dbReference>
<sequence length="143" mass="15974">MQSVIDFKQLANAIGDAIVISDARGNIEFWNPAAERMFGFTQEEAIGHSLDLIIPERLRGRHWDGYHKTMASGETRYGNDVLRVPAMHKDGRALSIAFTVALLHSPQNELSGIVAVIRDETARFREDRLMRKRLAELEASAGA</sequence>
<protein>
    <submittedName>
        <fullName evidence="2">PAS domain S-box-containing protein</fullName>
    </submittedName>
</protein>
<evidence type="ECO:0000259" key="1">
    <source>
        <dbReference type="PROSITE" id="PS50112"/>
    </source>
</evidence>
<dbReference type="GO" id="GO:0006355">
    <property type="term" value="P:regulation of DNA-templated transcription"/>
    <property type="evidence" value="ECO:0007669"/>
    <property type="project" value="InterPro"/>
</dbReference>
<dbReference type="Pfam" id="PF00989">
    <property type="entry name" value="PAS"/>
    <property type="match status" value="1"/>
</dbReference>
<dbReference type="NCBIfam" id="TIGR00229">
    <property type="entry name" value="sensory_box"/>
    <property type="match status" value="1"/>
</dbReference>
<dbReference type="PROSITE" id="PS50112">
    <property type="entry name" value="PAS"/>
    <property type="match status" value="1"/>
</dbReference>
<gene>
    <name evidence="2" type="ORF">GGD40_000441</name>
</gene>
<dbReference type="Proteomes" id="UP000540929">
    <property type="component" value="Unassembled WGS sequence"/>
</dbReference>
<dbReference type="SMART" id="SM00091">
    <property type="entry name" value="PAS"/>
    <property type="match status" value="1"/>
</dbReference>
<dbReference type="PANTHER" id="PTHR44757">
    <property type="entry name" value="DIGUANYLATE CYCLASE DGCP"/>
    <property type="match status" value="1"/>
</dbReference>
<evidence type="ECO:0000313" key="2">
    <source>
        <dbReference type="EMBL" id="NYH20962.1"/>
    </source>
</evidence>
<dbReference type="AlphaFoldDB" id="A0A7Z0B641"/>